<sequence length="60" mass="6428">MAKVADRLEAQVQDAENRFIIRTQVLAGDPLARARQAVQLGLAGKALDGVLLSSHPDLYG</sequence>
<comment type="caution">
    <text evidence="1">The sequence shown here is derived from an EMBL/GenBank/DDBJ whole genome shotgun (WGS) entry which is preliminary data.</text>
</comment>
<evidence type="ECO:0000313" key="1">
    <source>
        <dbReference type="EMBL" id="OWK39757.1"/>
    </source>
</evidence>
<protein>
    <submittedName>
        <fullName evidence="1">Uncharacterized protein</fullName>
    </submittedName>
</protein>
<reference evidence="2" key="1">
    <citation type="submission" date="2017-06" db="EMBL/GenBank/DDBJ databases">
        <title>Genome analysis of Fimbriiglobus ruber SP5, the first member of the order Planctomycetales with confirmed chitinolytic capability.</title>
        <authorList>
            <person name="Ravin N.V."/>
            <person name="Rakitin A.L."/>
            <person name="Ivanova A.A."/>
            <person name="Beletsky A.V."/>
            <person name="Kulichevskaya I.S."/>
            <person name="Mardanov A.V."/>
            <person name="Dedysh S.N."/>
        </authorList>
    </citation>
    <scope>NUCLEOTIDE SEQUENCE [LARGE SCALE GENOMIC DNA]</scope>
    <source>
        <strain evidence="2">SP5</strain>
    </source>
</reference>
<dbReference type="RefSeq" id="WP_088256620.1">
    <property type="nucleotide sequence ID" value="NZ_NIDE01000009.1"/>
</dbReference>
<dbReference type="EMBL" id="NIDE01000009">
    <property type="protein sequence ID" value="OWK39757.1"/>
    <property type="molecule type" value="Genomic_DNA"/>
</dbReference>
<gene>
    <name evidence="1" type="ORF">FRUB_05647</name>
</gene>
<proteinExistence type="predicted"/>
<evidence type="ECO:0000313" key="2">
    <source>
        <dbReference type="Proteomes" id="UP000214646"/>
    </source>
</evidence>
<organism evidence="1 2">
    <name type="scientific">Fimbriiglobus ruber</name>
    <dbReference type="NCBI Taxonomy" id="1908690"/>
    <lineage>
        <taxon>Bacteria</taxon>
        <taxon>Pseudomonadati</taxon>
        <taxon>Planctomycetota</taxon>
        <taxon>Planctomycetia</taxon>
        <taxon>Gemmatales</taxon>
        <taxon>Gemmataceae</taxon>
        <taxon>Fimbriiglobus</taxon>
    </lineage>
</organism>
<name>A0A225DUC5_9BACT</name>
<dbReference type="AlphaFoldDB" id="A0A225DUC5"/>
<dbReference type="Proteomes" id="UP000214646">
    <property type="component" value="Unassembled WGS sequence"/>
</dbReference>
<accession>A0A225DUC5</accession>
<keyword evidence="2" id="KW-1185">Reference proteome</keyword>